<sequence length="507" mass="54500">MATAAADPRSGYCAATGAFRSKRAEVPLPADRDLDVVTFLASRRHSGVVALVDASTGRRTTFAELWRAVAGAATALAAPPFGLRKGHVALILSPNSVHFPVAALAAMSLGAVVTTANPLNTAAEIAKQVADARPVLAFTTRDLLPKLPRAADGLRVVLLESSSSPAPAGAADPRIVATIDEISATAPDPARRRDRVTQDDQATLLYSSGTTGPSKGVVATHRNLISMVQIVMNRFRLEDSDTTETFLCTVSMFHVYGLVAFATGLLGCGATIVVLSKFELPEMLRCISAYREKYPQVEILQGYGLTESTAIGASTDSAEESRRYGTAGLLSPNTEAKIVDPETGEALPVNRTGELWIRGPYVMKGYFNNTEATQSTVTPDGWLKTGDLCYIDEDGYLFVVDRLKELIKYKGYQVPPAELEALLLTHPEVSDVAVIPFPDRDVGQFPMAYVVRKKGSNLSAQEVMEFVAKQVAPYKKVRKVAFVTDIPKNASGKILRKDLIKLATSKL</sequence>
<dbReference type="Gramene" id="TRITD5Av1G239980.7">
    <property type="protein sequence ID" value="TRITD5Av1G239980.7"/>
    <property type="gene ID" value="TRITD5Av1G239980"/>
</dbReference>
<evidence type="ECO:0000256" key="5">
    <source>
        <dbReference type="ARBA" id="ARBA00022741"/>
    </source>
</evidence>
<keyword evidence="11" id="KW-1133">Transmembrane helix</keyword>
<dbReference type="PANTHER" id="PTHR24096">
    <property type="entry name" value="LONG-CHAIN-FATTY-ACID--COA LIGASE"/>
    <property type="match status" value="1"/>
</dbReference>
<evidence type="ECO:0000256" key="9">
    <source>
        <dbReference type="ARBA" id="ARBA00034223"/>
    </source>
</evidence>
<evidence type="ECO:0000256" key="10">
    <source>
        <dbReference type="ARBA" id="ARBA00034252"/>
    </source>
</evidence>
<dbReference type="GO" id="GO:0005777">
    <property type="term" value="C:peroxisome"/>
    <property type="evidence" value="ECO:0007669"/>
    <property type="project" value="TreeGrafter"/>
</dbReference>
<keyword evidence="4" id="KW-0436">Ligase</keyword>
<evidence type="ECO:0000259" key="13">
    <source>
        <dbReference type="Pfam" id="PF13193"/>
    </source>
</evidence>
<dbReference type="PANTHER" id="PTHR24096:SF413">
    <property type="entry name" value="PEROXISOMAL OPC-8:0-COA LIGASE 1"/>
    <property type="match status" value="1"/>
</dbReference>
<keyword evidence="6" id="KW-0067">ATP-binding</keyword>
<evidence type="ECO:0000313" key="15">
    <source>
        <dbReference type="Proteomes" id="UP000324705"/>
    </source>
</evidence>
<evidence type="ECO:0000256" key="3">
    <source>
        <dbReference type="ARBA" id="ARBA00012959"/>
    </source>
</evidence>
<dbReference type="FunFam" id="3.30.300.30:FF:000007">
    <property type="entry name" value="4-coumarate--CoA ligase 2"/>
    <property type="match status" value="1"/>
</dbReference>
<feature type="transmembrane region" description="Helical" evidence="11">
    <location>
        <begin position="253"/>
        <end position="275"/>
    </location>
</feature>
<proteinExistence type="inferred from homology"/>
<dbReference type="InterPro" id="IPR025110">
    <property type="entry name" value="AMP-bd_C"/>
</dbReference>
<dbReference type="Gene3D" id="3.40.50.12780">
    <property type="entry name" value="N-terminal domain of ligase-like"/>
    <property type="match status" value="2"/>
</dbReference>
<keyword evidence="11" id="KW-0812">Transmembrane</keyword>
<dbReference type="InterPro" id="IPR020845">
    <property type="entry name" value="AMP-binding_CS"/>
</dbReference>
<comment type="catalytic activity">
    <reaction evidence="9">
        <text>(E)-4-coumaroyl-AMP + CoA = (E)-4-coumaroyl-CoA + AMP + H(+)</text>
        <dbReference type="Rhea" id="RHEA:72423"/>
        <dbReference type="ChEBI" id="CHEBI:15378"/>
        <dbReference type="ChEBI" id="CHEBI:57287"/>
        <dbReference type="ChEBI" id="CHEBI:85008"/>
        <dbReference type="ChEBI" id="CHEBI:192348"/>
        <dbReference type="ChEBI" id="CHEBI:456215"/>
    </reaction>
    <physiologicalReaction direction="left-to-right" evidence="9">
        <dbReference type="Rhea" id="RHEA:72424"/>
    </physiologicalReaction>
</comment>
<dbReference type="InterPro" id="IPR045851">
    <property type="entry name" value="AMP-bd_C_sf"/>
</dbReference>
<evidence type="ECO:0000256" key="7">
    <source>
        <dbReference type="ARBA" id="ARBA00022842"/>
    </source>
</evidence>
<accession>A0A9R0WUT7</accession>
<organism evidence="14 15">
    <name type="scientific">Triticum turgidum subsp. durum</name>
    <name type="common">Durum wheat</name>
    <name type="synonym">Triticum durum</name>
    <dbReference type="NCBI Taxonomy" id="4567"/>
    <lineage>
        <taxon>Eukaryota</taxon>
        <taxon>Viridiplantae</taxon>
        <taxon>Streptophyta</taxon>
        <taxon>Embryophyta</taxon>
        <taxon>Tracheophyta</taxon>
        <taxon>Spermatophyta</taxon>
        <taxon>Magnoliopsida</taxon>
        <taxon>Liliopsida</taxon>
        <taxon>Poales</taxon>
        <taxon>Poaceae</taxon>
        <taxon>BOP clade</taxon>
        <taxon>Pooideae</taxon>
        <taxon>Triticodae</taxon>
        <taxon>Triticeae</taxon>
        <taxon>Triticinae</taxon>
        <taxon>Triticum</taxon>
    </lineage>
</organism>
<evidence type="ECO:0000256" key="4">
    <source>
        <dbReference type="ARBA" id="ARBA00022598"/>
    </source>
</evidence>
<dbReference type="Proteomes" id="UP000324705">
    <property type="component" value="Chromosome 5A"/>
</dbReference>
<evidence type="ECO:0000256" key="11">
    <source>
        <dbReference type="SAM" id="Phobius"/>
    </source>
</evidence>
<dbReference type="SUPFAM" id="SSF56801">
    <property type="entry name" value="Acetyl-CoA synthetase-like"/>
    <property type="match status" value="1"/>
</dbReference>
<dbReference type="AlphaFoldDB" id="A0A9R0WUT7"/>
<dbReference type="CDD" id="cd05904">
    <property type="entry name" value="4CL"/>
    <property type="match status" value="1"/>
</dbReference>
<comment type="catalytic activity">
    <reaction evidence="8">
        <text>(E)-4-coumarate + ATP + H(+) = (E)-4-coumaroyl-AMP + diphosphate</text>
        <dbReference type="Rhea" id="RHEA:72419"/>
        <dbReference type="ChEBI" id="CHEBI:12876"/>
        <dbReference type="ChEBI" id="CHEBI:15378"/>
        <dbReference type="ChEBI" id="CHEBI:30616"/>
        <dbReference type="ChEBI" id="CHEBI:33019"/>
        <dbReference type="ChEBI" id="CHEBI:192348"/>
    </reaction>
    <physiologicalReaction direction="left-to-right" evidence="8">
        <dbReference type="Rhea" id="RHEA:72420"/>
    </physiologicalReaction>
</comment>
<comment type="catalytic activity">
    <reaction evidence="10">
        <text>(E)-4-coumarate + ATP + CoA = (E)-4-coumaroyl-CoA + AMP + diphosphate</text>
        <dbReference type="Rhea" id="RHEA:19641"/>
        <dbReference type="ChEBI" id="CHEBI:12876"/>
        <dbReference type="ChEBI" id="CHEBI:30616"/>
        <dbReference type="ChEBI" id="CHEBI:33019"/>
        <dbReference type="ChEBI" id="CHEBI:57287"/>
        <dbReference type="ChEBI" id="CHEBI:85008"/>
        <dbReference type="ChEBI" id="CHEBI:456215"/>
        <dbReference type="EC" id="6.2.1.12"/>
    </reaction>
    <physiologicalReaction direction="left-to-right" evidence="10">
        <dbReference type="Rhea" id="RHEA:19642"/>
    </physiologicalReaction>
</comment>
<dbReference type="InterPro" id="IPR000873">
    <property type="entry name" value="AMP-dep_synth/lig_dom"/>
</dbReference>
<dbReference type="EMBL" id="LT934119">
    <property type="protein sequence ID" value="VAI24730.1"/>
    <property type="molecule type" value="Genomic_DNA"/>
</dbReference>
<comment type="cofactor">
    <cofactor evidence="1">
        <name>Mg(2+)</name>
        <dbReference type="ChEBI" id="CHEBI:18420"/>
    </cofactor>
</comment>
<dbReference type="GO" id="GO:0009698">
    <property type="term" value="P:phenylpropanoid metabolic process"/>
    <property type="evidence" value="ECO:0007669"/>
    <property type="project" value="UniProtKB-ARBA"/>
</dbReference>
<evidence type="ECO:0000313" key="14">
    <source>
        <dbReference type="EMBL" id="VAI24730.1"/>
    </source>
</evidence>
<gene>
    <name evidence="14" type="ORF">TRITD_5Av1G239980</name>
</gene>
<dbReference type="PROSITE" id="PS00455">
    <property type="entry name" value="AMP_BINDING"/>
    <property type="match status" value="1"/>
</dbReference>
<reference evidence="14 15" key="1">
    <citation type="submission" date="2017-09" db="EMBL/GenBank/DDBJ databases">
        <authorList>
            <consortium name="International Durum Wheat Genome Sequencing Consortium (IDWGSC)"/>
            <person name="Milanesi L."/>
        </authorList>
    </citation>
    <scope>NUCLEOTIDE SEQUENCE [LARGE SCALE GENOMIC DNA]</scope>
    <source>
        <strain evidence="15">cv. Svevo</strain>
    </source>
</reference>
<evidence type="ECO:0000256" key="6">
    <source>
        <dbReference type="ARBA" id="ARBA00022840"/>
    </source>
</evidence>
<keyword evidence="7" id="KW-0460">Magnesium</keyword>
<dbReference type="GO" id="GO:0005524">
    <property type="term" value="F:ATP binding"/>
    <property type="evidence" value="ECO:0007669"/>
    <property type="project" value="UniProtKB-KW"/>
</dbReference>
<protein>
    <recommendedName>
        <fullName evidence="3">4-coumarate--CoA ligase</fullName>
        <ecNumber evidence="3">6.2.1.12</ecNumber>
    </recommendedName>
</protein>
<name>A0A9R0WUT7_TRITD</name>
<evidence type="ECO:0000256" key="2">
    <source>
        <dbReference type="ARBA" id="ARBA00006432"/>
    </source>
</evidence>
<dbReference type="InterPro" id="IPR042099">
    <property type="entry name" value="ANL_N_sf"/>
</dbReference>
<evidence type="ECO:0000259" key="12">
    <source>
        <dbReference type="Pfam" id="PF00501"/>
    </source>
</evidence>
<dbReference type="GO" id="GO:0106290">
    <property type="term" value="F:trans-cinnamate-CoA ligase activity"/>
    <property type="evidence" value="ECO:0007669"/>
    <property type="project" value="UniProtKB-ARBA"/>
</dbReference>
<dbReference type="Pfam" id="PF13193">
    <property type="entry name" value="AMP-binding_C"/>
    <property type="match status" value="1"/>
</dbReference>
<feature type="domain" description="AMP-binding enzyme C-terminal" evidence="13">
    <location>
        <begin position="418"/>
        <end position="493"/>
    </location>
</feature>
<feature type="domain" description="AMP-dependent synthetase/ligase" evidence="12">
    <location>
        <begin position="43"/>
        <end position="291"/>
    </location>
</feature>
<keyword evidence="15" id="KW-1185">Reference proteome</keyword>
<keyword evidence="5" id="KW-0547">Nucleotide-binding</keyword>
<dbReference type="EC" id="6.2.1.12" evidence="3"/>
<keyword evidence="11" id="KW-0472">Membrane</keyword>
<comment type="similarity">
    <text evidence="2">Belongs to the ATP-dependent AMP-binding enzyme family.</text>
</comment>
<dbReference type="GO" id="GO:0016207">
    <property type="term" value="F:4-coumarate-CoA ligase activity"/>
    <property type="evidence" value="ECO:0007669"/>
    <property type="project" value="UniProtKB-EC"/>
</dbReference>
<dbReference type="Gene3D" id="3.30.300.30">
    <property type="match status" value="1"/>
</dbReference>
<evidence type="ECO:0000256" key="1">
    <source>
        <dbReference type="ARBA" id="ARBA00001946"/>
    </source>
</evidence>
<evidence type="ECO:0000256" key="8">
    <source>
        <dbReference type="ARBA" id="ARBA00034219"/>
    </source>
</evidence>
<dbReference type="Pfam" id="PF00501">
    <property type="entry name" value="AMP-binding"/>
    <property type="match status" value="1"/>
</dbReference>